<evidence type="ECO:0000313" key="2">
    <source>
        <dbReference type="EMBL" id="RKQ90862.1"/>
    </source>
</evidence>
<sequence length="133" mass="13809">MTVCEAAVEETRTLAAVLAALGGETESSAPAATPPKRPARTTKQQPRRATKPSARAPRGTNRAAALRVLGERPGVSVGELSSVSGVKCPVLYALLSQLEERGEVVKRTLPNGTAGYSLPPTEFDAATADHTST</sequence>
<feature type="compositionally biased region" description="Basic residues" evidence="1">
    <location>
        <begin position="37"/>
        <end position="50"/>
    </location>
</feature>
<name>A0A660L775_9ACTN</name>
<organism evidence="2 3">
    <name type="scientific">Solirubrobacter pauli</name>
    <dbReference type="NCBI Taxonomy" id="166793"/>
    <lineage>
        <taxon>Bacteria</taxon>
        <taxon>Bacillati</taxon>
        <taxon>Actinomycetota</taxon>
        <taxon>Thermoleophilia</taxon>
        <taxon>Solirubrobacterales</taxon>
        <taxon>Solirubrobacteraceae</taxon>
        <taxon>Solirubrobacter</taxon>
    </lineage>
</organism>
<keyword evidence="3" id="KW-1185">Reference proteome</keyword>
<protein>
    <submittedName>
        <fullName evidence="2">Uncharacterized protein</fullName>
    </submittedName>
</protein>
<proteinExistence type="predicted"/>
<evidence type="ECO:0000313" key="3">
    <source>
        <dbReference type="Proteomes" id="UP000278962"/>
    </source>
</evidence>
<evidence type="ECO:0000256" key="1">
    <source>
        <dbReference type="SAM" id="MobiDB-lite"/>
    </source>
</evidence>
<dbReference type="InterPro" id="IPR036390">
    <property type="entry name" value="WH_DNA-bd_sf"/>
</dbReference>
<comment type="caution">
    <text evidence="2">The sequence shown here is derived from an EMBL/GenBank/DDBJ whole genome shotgun (WGS) entry which is preliminary data.</text>
</comment>
<dbReference type="AlphaFoldDB" id="A0A660L775"/>
<reference evidence="2 3" key="1">
    <citation type="submission" date="2018-10" db="EMBL/GenBank/DDBJ databases">
        <title>Genomic Encyclopedia of Archaeal and Bacterial Type Strains, Phase II (KMG-II): from individual species to whole genera.</title>
        <authorList>
            <person name="Goeker M."/>
        </authorList>
    </citation>
    <scope>NUCLEOTIDE SEQUENCE [LARGE SCALE GENOMIC DNA]</scope>
    <source>
        <strain evidence="2 3">DSM 14954</strain>
    </source>
</reference>
<feature type="region of interest" description="Disordered" evidence="1">
    <location>
        <begin position="109"/>
        <end position="133"/>
    </location>
</feature>
<dbReference type="Proteomes" id="UP000278962">
    <property type="component" value="Unassembled WGS sequence"/>
</dbReference>
<feature type="region of interest" description="Disordered" evidence="1">
    <location>
        <begin position="22"/>
        <end position="62"/>
    </location>
</feature>
<dbReference type="EMBL" id="RBIL01000001">
    <property type="protein sequence ID" value="RKQ90862.1"/>
    <property type="molecule type" value="Genomic_DNA"/>
</dbReference>
<dbReference type="SUPFAM" id="SSF46785">
    <property type="entry name" value="Winged helix' DNA-binding domain"/>
    <property type="match status" value="1"/>
</dbReference>
<gene>
    <name evidence="2" type="ORF">C8N24_0677</name>
</gene>
<accession>A0A660L775</accession>